<gene>
    <name evidence="1" type="ORF">Ddye_020495</name>
</gene>
<organism evidence="1 2">
    <name type="scientific">Dipteronia dyeriana</name>
    <dbReference type="NCBI Taxonomy" id="168575"/>
    <lineage>
        <taxon>Eukaryota</taxon>
        <taxon>Viridiplantae</taxon>
        <taxon>Streptophyta</taxon>
        <taxon>Embryophyta</taxon>
        <taxon>Tracheophyta</taxon>
        <taxon>Spermatophyta</taxon>
        <taxon>Magnoliopsida</taxon>
        <taxon>eudicotyledons</taxon>
        <taxon>Gunneridae</taxon>
        <taxon>Pentapetalae</taxon>
        <taxon>rosids</taxon>
        <taxon>malvids</taxon>
        <taxon>Sapindales</taxon>
        <taxon>Sapindaceae</taxon>
        <taxon>Hippocastanoideae</taxon>
        <taxon>Acereae</taxon>
        <taxon>Dipteronia</taxon>
    </lineage>
</organism>
<evidence type="ECO:0000313" key="2">
    <source>
        <dbReference type="Proteomes" id="UP001280121"/>
    </source>
</evidence>
<accession>A0AAD9WX38</accession>
<name>A0AAD9WX38_9ROSI</name>
<sequence>MKMVMDGLGNRREPLEEISTTAVAVPFRLSNLVSSTNESPMEISNNRDSTIEMSKVVSENDQGSWNSIGDGSMSIAGDTLLDARSLHTPTTTTVDNNIEVTVKSDSKEAEFELDLDRVEVQHQKKICRTQSQRVVDWMRSHDGDLHLFAVGDQKWKML</sequence>
<proteinExistence type="predicted"/>
<keyword evidence="2" id="KW-1185">Reference proteome</keyword>
<evidence type="ECO:0000313" key="1">
    <source>
        <dbReference type="EMBL" id="KAK2645300.1"/>
    </source>
</evidence>
<dbReference type="AlphaFoldDB" id="A0AAD9WX38"/>
<comment type="caution">
    <text evidence="1">The sequence shown here is derived from an EMBL/GenBank/DDBJ whole genome shotgun (WGS) entry which is preliminary data.</text>
</comment>
<protein>
    <submittedName>
        <fullName evidence="1">Uncharacterized protein</fullName>
    </submittedName>
</protein>
<dbReference type="Proteomes" id="UP001280121">
    <property type="component" value="Unassembled WGS sequence"/>
</dbReference>
<dbReference type="EMBL" id="JANJYI010000006">
    <property type="protein sequence ID" value="KAK2645300.1"/>
    <property type="molecule type" value="Genomic_DNA"/>
</dbReference>
<reference evidence="1" key="1">
    <citation type="journal article" date="2023" name="Plant J.">
        <title>Genome sequences and population genomics provide insights into the demographic history, inbreeding, and mutation load of two 'living fossil' tree species of Dipteronia.</title>
        <authorList>
            <person name="Feng Y."/>
            <person name="Comes H.P."/>
            <person name="Chen J."/>
            <person name="Zhu S."/>
            <person name="Lu R."/>
            <person name="Zhang X."/>
            <person name="Li P."/>
            <person name="Qiu J."/>
            <person name="Olsen K.M."/>
            <person name="Qiu Y."/>
        </authorList>
    </citation>
    <scope>NUCLEOTIDE SEQUENCE</scope>
    <source>
        <strain evidence="1">KIB01</strain>
    </source>
</reference>